<evidence type="ECO:0000256" key="2">
    <source>
        <dbReference type="ARBA" id="ARBA00023242"/>
    </source>
</evidence>
<feature type="region of interest" description="Disordered" evidence="3">
    <location>
        <begin position="1"/>
        <end position="63"/>
    </location>
</feature>
<feature type="compositionally biased region" description="Polar residues" evidence="3">
    <location>
        <begin position="161"/>
        <end position="188"/>
    </location>
</feature>
<dbReference type="SUPFAM" id="SSF57701">
    <property type="entry name" value="Zn2/Cys6 DNA-binding domain"/>
    <property type="match status" value="1"/>
</dbReference>
<feature type="compositionally biased region" description="Polar residues" evidence="3">
    <location>
        <begin position="739"/>
        <end position="799"/>
    </location>
</feature>
<name>A0AA39UZJ6_9LECA</name>
<dbReference type="InterPro" id="IPR036864">
    <property type="entry name" value="Zn2-C6_fun-type_DNA-bd_sf"/>
</dbReference>
<dbReference type="CDD" id="cd00067">
    <property type="entry name" value="GAL4"/>
    <property type="match status" value="1"/>
</dbReference>
<dbReference type="SMART" id="SM00066">
    <property type="entry name" value="GAL4"/>
    <property type="match status" value="1"/>
</dbReference>
<dbReference type="GO" id="GO:0000981">
    <property type="term" value="F:DNA-binding transcription factor activity, RNA polymerase II-specific"/>
    <property type="evidence" value="ECO:0007669"/>
    <property type="project" value="InterPro"/>
</dbReference>
<dbReference type="PROSITE" id="PS00463">
    <property type="entry name" value="ZN2_CY6_FUNGAL_1"/>
    <property type="match status" value="1"/>
</dbReference>
<evidence type="ECO:0000313" key="5">
    <source>
        <dbReference type="EMBL" id="KAK0509998.1"/>
    </source>
</evidence>
<dbReference type="AlphaFoldDB" id="A0AA39UZJ6"/>
<feature type="region of interest" description="Disordered" evidence="3">
    <location>
        <begin position="721"/>
        <end position="799"/>
    </location>
</feature>
<protein>
    <recommendedName>
        <fullName evidence="4">Zn(2)-C6 fungal-type domain-containing protein</fullName>
    </recommendedName>
</protein>
<reference evidence="5" key="1">
    <citation type="submission" date="2023-03" db="EMBL/GenBank/DDBJ databases">
        <title>Complete genome of Cladonia borealis.</title>
        <authorList>
            <person name="Park H."/>
        </authorList>
    </citation>
    <scope>NUCLEOTIDE SEQUENCE</scope>
    <source>
        <strain evidence="5">ANT050790</strain>
    </source>
</reference>
<gene>
    <name evidence="5" type="ORF">JMJ35_007392</name>
</gene>
<dbReference type="PANTHER" id="PTHR46910">
    <property type="entry name" value="TRANSCRIPTION FACTOR PDR1"/>
    <property type="match status" value="1"/>
</dbReference>
<dbReference type="EMBL" id="JAFEKC020000017">
    <property type="protein sequence ID" value="KAK0509998.1"/>
    <property type="molecule type" value="Genomic_DNA"/>
</dbReference>
<proteinExistence type="predicted"/>
<accession>A0AA39UZJ6</accession>
<dbReference type="Pfam" id="PF00172">
    <property type="entry name" value="Zn_clus"/>
    <property type="match status" value="1"/>
</dbReference>
<organism evidence="5 6">
    <name type="scientific">Cladonia borealis</name>
    <dbReference type="NCBI Taxonomy" id="184061"/>
    <lineage>
        <taxon>Eukaryota</taxon>
        <taxon>Fungi</taxon>
        <taxon>Dikarya</taxon>
        <taxon>Ascomycota</taxon>
        <taxon>Pezizomycotina</taxon>
        <taxon>Lecanoromycetes</taxon>
        <taxon>OSLEUM clade</taxon>
        <taxon>Lecanoromycetidae</taxon>
        <taxon>Lecanorales</taxon>
        <taxon>Lecanorineae</taxon>
        <taxon>Cladoniaceae</taxon>
        <taxon>Cladonia</taxon>
    </lineage>
</organism>
<dbReference type="InterPro" id="IPR001138">
    <property type="entry name" value="Zn2Cys6_DnaBD"/>
</dbReference>
<evidence type="ECO:0000259" key="4">
    <source>
        <dbReference type="PROSITE" id="PS50048"/>
    </source>
</evidence>
<evidence type="ECO:0000313" key="6">
    <source>
        <dbReference type="Proteomes" id="UP001166286"/>
    </source>
</evidence>
<dbReference type="PROSITE" id="PS50048">
    <property type="entry name" value="ZN2_CY6_FUNGAL_2"/>
    <property type="match status" value="1"/>
</dbReference>
<dbReference type="GO" id="GO:0006351">
    <property type="term" value="P:DNA-templated transcription"/>
    <property type="evidence" value="ECO:0007669"/>
    <property type="project" value="InterPro"/>
</dbReference>
<dbReference type="Proteomes" id="UP001166286">
    <property type="component" value="Unassembled WGS sequence"/>
</dbReference>
<evidence type="ECO:0000256" key="1">
    <source>
        <dbReference type="ARBA" id="ARBA00022723"/>
    </source>
</evidence>
<feature type="compositionally biased region" description="Basic and acidic residues" evidence="3">
    <location>
        <begin position="51"/>
        <end position="63"/>
    </location>
</feature>
<dbReference type="GO" id="GO:0003677">
    <property type="term" value="F:DNA binding"/>
    <property type="evidence" value="ECO:0007669"/>
    <property type="project" value="InterPro"/>
</dbReference>
<feature type="compositionally biased region" description="Polar residues" evidence="3">
    <location>
        <begin position="1"/>
        <end position="14"/>
    </location>
</feature>
<dbReference type="PANTHER" id="PTHR46910:SF25">
    <property type="entry name" value="ABC-TRANSPORTER-REGULATING TRANSCRIPTION FACTOR"/>
    <property type="match status" value="1"/>
</dbReference>
<dbReference type="Gene3D" id="4.10.240.10">
    <property type="entry name" value="Zn(2)-C6 fungal-type DNA-binding domain"/>
    <property type="match status" value="1"/>
</dbReference>
<keyword evidence="1" id="KW-0479">Metal-binding</keyword>
<dbReference type="InterPro" id="IPR050987">
    <property type="entry name" value="AtrR-like"/>
</dbReference>
<dbReference type="Pfam" id="PF04082">
    <property type="entry name" value="Fungal_trans"/>
    <property type="match status" value="1"/>
</dbReference>
<keyword evidence="6" id="KW-1185">Reference proteome</keyword>
<dbReference type="GO" id="GO:0008270">
    <property type="term" value="F:zinc ion binding"/>
    <property type="evidence" value="ECO:0007669"/>
    <property type="project" value="InterPro"/>
</dbReference>
<sequence length="915" mass="101973">MDQFQQVHQRNNSYDLPPLTNPPAQFFGGNGIDGSPTVPSFDFNDVQTDNGQDHEGPHDETNDAKRRRIARACDMCRKKKIKCDGKMPSCSHCINYKTECIFTQVEKKRNPPKGAKYIEGLENRLGRMEALLKLSGLLGGEDDDRTDLGTLEKRLADKNHSQSNAGTPGSSKSGSQPRNIESPHNTPQLDKLPTPRPSVSSPDHAPKGREEEPVEELSDMMCSLVTNNCGESRYIGSSSGFSIFSPKGIQWVNEKTGDTSFQDMISAADVHDVKWAYWKPEVFEDMFARRKFQQLPPRDETLSLLKDYFENFNCMFPLFHEPTFMHLVNRHYTKNPYEGSGWWASLNVALAIAHRLRVMSNLVPQQEDKKAWGFLKNAMGVLTELTMRNTDLLSVQALLGMALFLLGTPNPQPSFFLVAAAIRLANSIGLHKRGSGFNLNPVEIEQRKRVFWIAYLLDKDICLRSGRPPAQDDDDMNVELPSEDPSDNIGNIPLADGKGKANLFRFMCTFAIIESKVYKQLYSTKASKQSDGALLNTIGELDKELEEWKDAIPLDLRPEHEIKATHTPLVLHVVVLHFAYYNCLTTIHRMSVHHGYWTSRLSNYAIQGLNARPLNPRVFSSAALCVQAARASIHLIKYIPQGDYSCVWLILYFPVSALVTLFANILQNPQDARVRSDVKLMNQVVNFLSLLAVTEEQGGVKRMLGVCAEFERIARVVLEKGDKESHSRRKRRSSKINDTDQSLSQTPQRNVPQKRAASSTPQTSNVPTPQNIFTPQSAPSFSGDPNTPQTFNPNLQGFSPSLSDMTLPLDFSGSDYSNMMSPTTGATMDFPPTNPNANASGMENQQFSNDMLNVGSFQQPFVPQDLWSMPMTFEWDWGAMDGANGVPAAGFEGAGQQPPEQGGGGMNGMNGHMQL</sequence>
<feature type="domain" description="Zn(2)-C6 fungal-type" evidence="4">
    <location>
        <begin position="72"/>
        <end position="102"/>
    </location>
</feature>
<feature type="region of interest" description="Disordered" evidence="3">
    <location>
        <begin position="155"/>
        <end position="218"/>
    </location>
</feature>
<dbReference type="SMART" id="SM00906">
    <property type="entry name" value="Fungal_trans"/>
    <property type="match status" value="1"/>
</dbReference>
<feature type="region of interest" description="Disordered" evidence="3">
    <location>
        <begin position="892"/>
        <end position="915"/>
    </location>
</feature>
<comment type="caution">
    <text evidence="5">The sequence shown here is derived from an EMBL/GenBank/DDBJ whole genome shotgun (WGS) entry which is preliminary data.</text>
</comment>
<keyword evidence="2" id="KW-0539">Nucleus</keyword>
<evidence type="ECO:0000256" key="3">
    <source>
        <dbReference type="SAM" id="MobiDB-lite"/>
    </source>
</evidence>
<dbReference type="InterPro" id="IPR007219">
    <property type="entry name" value="XnlR_reg_dom"/>
</dbReference>
<dbReference type="CDD" id="cd12148">
    <property type="entry name" value="fungal_TF_MHR"/>
    <property type="match status" value="1"/>
</dbReference>